<organism evidence="1 2">
    <name type="scientific">Flavobacterium psychrophilum</name>
    <dbReference type="NCBI Taxonomy" id="96345"/>
    <lineage>
        <taxon>Bacteria</taxon>
        <taxon>Pseudomonadati</taxon>
        <taxon>Bacteroidota</taxon>
        <taxon>Flavobacteriia</taxon>
        <taxon>Flavobacteriales</taxon>
        <taxon>Flavobacteriaceae</taxon>
        <taxon>Flavobacterium</taxon>
    </lineage>
</organism>
<sequence length="464" mass="52674">MKNILRIIGLFAVTFFYTSCSTTQKIELMKPEPDDATPIIYPVTSSYISFPVTLTLKDIEKQANNALMGLIYDDHNIDDDKTEMKIWKNAPILISEDNNKLKTIIPLKIWAKVRYGTSVLGINLYDTREISLNGTITFLSNVKMSNWKITTTTELQDFEWQESPTIIIGGKEIPITYLVNPTIRIFRNKIEKIIDESLEKSLDFKSNILEMMQKASEPFEMSSTYQTWLKVTPQEIYATEANLENKAVSMTVGLKCLMESCIGQKPKSNFVKEKIVLKPIVNLPEKVVANIAAVSTYQDASRVMTANFKGKEFGEGKRKVTIQNVEIWHKQGKMVIALDMLGSLNGRIYLSGFPQYNTQTKELFFDDLDYALETKSKLMKTANWFAQGLILNKIRATCRYSIQPNLDEGKQNILKYLNNYSPITGVFVNGKLNDIVFQKVQLTNHAIVAFLNITGNVTVNINGM</sequence>
<reference evidence="1 2" key="1">
    <citation type="submission" date="2020-07" db="EMBL/GenBank/DDBJ databases">
        <title>Genomic characterization of Flavobacterium psychrophilum strains.</title>
        <authorList>
            <person name="Castillo D."/>
            <person name="Jorgensen J."/>
            <person name="Middelboe M."/>
        </authorList>
    </citation>
    <scope>NUCLEOTIDE SEQUENCE [LARGE SCALE GENOMIC DNA]</scope>
    <source>
        <strain evidence="1 2">FPS-R7</strain>
    </source>
</reference>
<proteinExistence type="predicted"/>
<evidence type="ECO:0000313" key="2">
    <source>
        <dbReference type="Proteomes" id="UP000596329"/>
    </source>
</evidence>
<dbReference type="Proteomes" id="UP000596329">
    <property type="component" value="Chromosome"/>
</dbReference>
<evidence type="ECO:0000313" key="1">
    <source>
        <dbReference type="EMBL" id="QRE04944.1"/>
    </source>
</evidence>
<gene>
    <name evidence="1" type="ORF">H0H26_04980</name>
</gene>
<accession>A0A7U2NH19</accession>
<name>A0A7U2NH19_FLAPS</name>
<protein>
    <submittedName>
        <fullName evidence="1">DUF4403 family protein</fullName>
    </submittedName>
</protein>
<dbReference type="EMBL" id="CP059075">
    <property type="protein sequence ID" value="QRE04944.1"/>
    <property type="molecule type" value="Genomic_DNA"/>
</dbReference>
<dbReference type="Pfam" id="PF14356">
    <property type="entry name" value="DUF4403"/>
    <property type="match status" value="1"/>
</dbReference>
<dbReference type="InterPro" id="IPR025515">
    <property type="entry name" value="DUF4403"/>
</dbReference>
<dbReference type="RefSeq" id="WP_203096250.1">
    <property type="nucleotide sequence ID" value="NZ_CP059075.1"/>
</dbReference>
<dbReference type="AlphaFoldDB" id="A0A7U2NH19"/>